<dbReference type="EMBL" id="CP002028">
    <property type="protein sequence ID" value="ADG83417.1"/>
    <property type="molecule type" value="Genomic_DNA"/>
</dbReference>
<dbReference type="AlphaFoldDB" id="D5XBI8"/>
<feature type="transmembrane region" description="Helical" evidence="1">
    <location>
        <begin position="72"/>
        <end position="91"/>
    </location>
</feature>
<sequence precursor="true">MQEITFLGVLLRFVLGGGSVAAAYLLGKKVGGRFGGIFAAFPGVFLASVISVGAGKNLHLANHLVLQVSKGALVGMVANIIACLVAGWLILRTGYKKGLVYTFFVWAFTGAAIIAALRF</sequence>
<keyword evidence="1" id="KW-0472">Membrane</keyword>
<evidence type="ECO:0000256" key="1">
    <source>
        <dbReference type="SAM" id="Phobius"/>
    </source>
</evidence>
<gene>
    <name evidence="2" type="ordered locus">TherJR_2580</name>
</gene>
<evidence type="ECO:0008006" key="4">
    <source>
        <dbReference type="Google" id="ProtNLM"/>
    </source>
</evidence>
<keyword evidence="1" id="KW-1133">Transmembrane helix</keyword>
<keyword evidence="1" id="KW-0812">Transmembrane</keyword>
<dbReference type="OrthoDB" id="1809630at2"/>
<organism evidence="2 3">
    <name type="scientific">Thermincola potens (strain JR)</name>
    <dbReference type="NCBI Taxonomy" id="635013"/>
    <lineage>
        <taxon>Bacteria</taxon>
        <taxon>Bacillati</taxon>
        <taxon>Bacillota</taxon>
        <taxon>Clostridia</taxon>
        <taxon>Eubacteriales</taxon>
        <taxon>Thermincolaceae</taxon>
        <taxon>Thermincola</taxon>
    </lineage>
</organism>
<dbReference type="eggNOG" id="ENOG50335J4">
    <property type="taxonomic scope" value="Bacteria"/>
</dbReference>
<feature type="transmembrane region" description="Helical" evidence="1">
    <location>
        <begin position="98"/>
        <end position="117"/>
    </location>
</feature>
<dbReference type="KEGG" id="tjr:TherJR_2580"/>
<evidence type="ECO:0000313" key="2">
    <source>
        <dbReference type="EMBL" id="ADG83417.1"/>
    </source>
</evidence>
<evidence type="ECO:0000313" key="3">
    <source>
        <dbReference type="Proteomes" id="UP000002377"/>
    </source>
</evidence>
<dbReference type="HOGENOM" id="CLU_158393_1_0_9"/>
<dbReference type="Pfam" id="PF11345">
    <property type="entry name" value="DUF3147"/>
    <property type="match status" value="1"/>
</dbReference>
<dbReference type="Proteomes" id="UP000002377">
    <property type="component" value="Chromosome"/>
</dbReference>
<protein>
    <recommendedName>
        <fullName evidence="4">DUF3147 family protein</fullName>
    </recommendedName>
</protein>
<dbReference type="RefSeq" id="WP_013121411.1">
    <property type="nucleotide sequence ID" value="NC_014152.1"/>
</dbReference>
<feature type="transmembrane region" description="Helical" evidence="1">
    <location>
        <begin position="6"/>
        <end position="27"/>
    </location>
</feature>
<keyword evidence="3" id="KW-1185">Reference proteome</keyword>
<feature type="transmembrane region" description="Helical" evidence="1">
    <location>
        <begin position="34"/>
        <end position="52"/>
    </location>
</feature>
<proteinExistence type="predicted"/>
<name>D5XBI8_THEPJ</name>
<accession>D5XBI8</accession>
<reference evidence="2 3" key="1">
    <citation type="submission" date="2010-05" db="EMBL/GenBank/DDBJ databases">
        <title>Complete sequence of Thermincola sp. JR.</title>
        <authorList>
            <consortium name="US DOE Joint Genome Institute"/>
            <person name="Lucas S."/>
            <person name="Copeland A."/>
            <person name="Lapidus A."/>
            <person name="Cheng J.-F."/>
            <person name="Bruce D."/>
            <person name="Goodwin L."/>
            <person name="Pitluck S."/>
            <person name="Chertkov O."/>
            <person name="Detter J.C."/>
            <person name="Han C."/>
            <person name="Tapia R."/>
            <person name="Land M."/>
            <person name="Hauser L."/>
            <person name="Kyrpides N."/>
            <person name="Mikhailova N."/>
            <person name="Hazen T.C."/>
            <person name="Woyke T."/>
        </authorList>
    </citation>
    <scope>NUCLEOTIDE SEQUENCE [LARGE SCALE GENOMIC DNA]</scope>
    <source>
        <strain evidence="2 3">JR</strain>
    </source>
</reference>
<dbReference type="InterPro" id="IPR021493">
    <property type="entry name" value="DUF3147"/>
</dbReference>
<dbReference type="STRING" id="635013.TherJR_2580"/>